<reference evidence="7 8" key="1">
    <citation type="submission" date="2016-10" db="EMBL/GenBank/DDBJ databases">
        <authorList>
            <person name="de Groot N.N."/>
        </authorList>
    </citation>
    <scope>NUCLEOTIDE SEQUENCE [LARGE SCALE GENOMIC DNA]</scope>
    <source>
        <strain evidence="7 8">AR32</strain>
    </source>
</reference>
<feature type="chain" id="PRO_5009283327" description="N-acetylmuramoyl-L-alanine amidase" evidence="5">
    <location>
        <begin position="22"/>
        <end position="420"/>
    </location>
</feature>
<comment type="catalytic activity">
    <reaction evidence="1">
        <text>Hydrolyzes the link between N-acetylmuramoyl residues and L-amino acid residues in certain cell-wall glycopeptides.</text>
        <dbReference type="EC" id="3.5.1.28"/>
    </reaction>
</comment>
<dbReference type="EC" id="3.5.1.28" evidence="2"/>
<evidence type="ECO:0000313" key="8">
    <source>
        <dbReference type="Proteomes" id="UP000236735"/>
    </source>
</evidence>
<dbReference type="InterPro" id="IPR002508">
    <property type="entry name" value="MurNAc-LAA_cat"/>
</dbReference>
<evidence type="ECO:0000259" key="6">
    <source>
        <dbReference type="SMART" id="SM00646"/>
    </source>
</evidence>
<gene>
    <name evidence="7" type="ORF">SAMN05216354_0289</name>
</gene>
<keyword evidence="3" id="KW-0378">Hydrolase</keyword>
<dbReference type="SUPFAM" id="SSF53187">
    <property type="entry name" value="Zn-dependent exopeptidases"/>
    <property type="match status" value="1"/>
</dbReference>
<dbReference type="GO" id="GO:0008745">
    <property type="term" value="F:N-acetylmuramoyl-L-alanine amidase activity"/>
    <property type="evidence" value="ECO:0007669"/>
    <property type="project" value="UniProtKB-EC"/>
</dbReference>
<dbReference type="EMBL" id="FNUV01000001">
    <property type="protein sequence ID" value="SEF40997.1"/>
    <property type="molecule type" value="Genomic_DNA"/>
</dbReference>
<dbReference type="SMART" id="SM00646">
    <property type="entry name" value="Ami_3"/>
    <property type="match status" value="1"/>
</dbReference>
<dbReference type="Pfam" id="PF01520">
    <property type="entry name" value="Amidase_3"/>
    <property type="match status" value="1"/>
</dbReference>
<evidence type="ECO:0000256" key="3">
    <source>
        <dbReference type="ARBA" id="ARBA00022801"/>
    </source>
</evidence>
<dbReference type="PANTHER" id="PTHR30404">
    <property type="entry name" value="N-ACETYLMURAMOYL-L-ALANINE AMIDASE"/>
    <property type="match status" value="1"/>
</dbReference>
<dbReference type="InterPro" id="IPR050695">
    <property type="entry name" value="N-acetylmuramoyl_amidase_3"/>
</dbReference>
<dbReference type="GO" id="GO:0009253">
    <property type="term" value="P:peptidoglycan catabolic process"/>
    <property type="evidence" value="ECO:0007669"/>
    <property type="project" value="InterPro"/>
</dbReference>
<feature type="region of interest" description="Disordered" evidence="4">
    <location>
        <begin position="277"/>
        <end position="298"/>
    </location>
</feature>
<protein>
    <recommendedName>
        <fullName evidence="2">N-acetylmuramoyl-L-alanine amidase</fullName>
        <ecNumber evidence="2">3.5.1.28</ecNumber>
    </recommendedName>
</protein>
<evidence type="ECO:0000256" key="5">
    <source>
        <dbReference type="SAM" id="SignalP"/>
    </source>
</evidence>
<evidence type="ECO:0000256" key="2">
    <source>
        <dbReference type="ARBA" id="ARBA00011901"/>
    </source>
</evidence>
<feature type="domain" description="MurNAc-LAA" evidence="6">
    <location>
        <begin position="88"/>
        <end position="254"/>
    </location>
</feature>
<organism evidence="7 8">
    <name type="scientific">Xylanibacter ruminicola</name>
    <name type="common">Prevotella ruminicola</name>
    <dbReference type="NCBI Taxonomy" id="839"/>
    <lineage>
        <taxon>Bacteria</taxon>
        <taxon>Pseudomonadati</taxon>
        <taxon>Bacteroidota</taxon>
        <taxon>Bacteroidia</taxon>
        <taxon>Bacteroidales</taxon>
        <taxon>Prevotellaceae</taxon>
        <taxon>Xylanibacter</taxon>
    </lineage>
</organism>
<dbReference type="Gene3D" id="3.40.630.40">
    <property type="entry name" value="Zn-dependent exopeptidases"/>
    <property type="match status" value="1"/>
</dbReference>
<name>A0A1H5RTT6_XYLRU</name>
<evidence type="ECO:0000313" key="7">
    <source>
        <dbReference type="EMBL" id="SEF40997.1"/>
    </source>
</evidence>
<feature type="signal peptide" evidence="5">
    <location>
        <begin position="1"/>
        <end position="21"/>
    </location>
</feature>
<accession>A0A1H5RTT6</accession>
<sequence>MKVVRNILGLFFLCAAFSAHAANKQFTLVIDAGHGGHDTGAVGAISKEKNLTLKFALAFGRLVENNCPDVNVVYTRKTDKFVELYRRAEIANKAKADLFISFHINALPKGRVARGFQTYTLGTSKRTGKMTGVIENLEVAKRENSVIFLEKDYKQTYQGYDPNSPESNIMFEFIQDKNMENSVELAKYMQKYVCQATGRQDMGAQQDNLAVLRLSSMPGCLIELDFISTRDEEVYMNSAAAESQYARGVFNAFLNYRKRHGGSITIPYMPVENPKPQQKEILQSRQEEPTTELQSGPVDIQDTVLRTMVSEPAAMAVPIAEPAPVARTTSIAPVFKVQILVSSSKIKAGDARLKGLTGVDYYQEGGMYKYTVGSSENYNEINQKRKEVSEKFPGAFVIAFKDGARTDVNAAIRDFKNRKK</sequence>
<dbReference type="Proteomes" id="UP000236735">
    <property type="component" value="Unassembled WGS sequence"/>
</dbReference>
<proteinExistence type="predicted"/>
<dbReference type="FunFam" id="3.40.630.40:FF:000005">
    <property type="entry name" value="N-acetylmuramoyl-L-alanine amidase (AmiA)"/>
    <property type="match status" value="1"/>
</dbReference>
<dbReference type="GO" id="GO:0030288">
    <property type="term" value="C:outer membrane-bounded periplasmic space"/>
    <property type="evidence" value="ECO:0007669"/>
    <property type="project" value="TreeGrafter"/>
</dbReference>
<dbReference type="RefSeq" id="WP_258042755.1">
    <property type="nucleotide sequence ID" value="NZ_FNUV01000001.1"/>
</dbReference>
<dbReference type="PANTHER" id="PTHR30404:SF0">
    <property type="entry name" value="N-ACETYLMURAMOYL-L-ALANINE AMIDASE AMIC"/>
    <property type="match status" value="1"/>
</dbReference>
<evidence type="ECO:0000256" key="1">
    <source>
        <dbReference type="ARBA" id="ARBA00001561"/>
    </source>
</evidence>
<evidence type="ECO:0000256" key="4">
    <source>
        <dbReference type="SAM" id="MobiDB-lite"/>
    </source>
</evidence>
<dbReference type="CDD" id="cd02696">
    <property type="entry name" value="MurNAc-LAA"/>
    <property type="match status" value="1"/>
</dbReference>
<keyword evidence="5" id="KW-0732">Signal</keyword>
<dbReference type="AlphaFoldDB" id="A0A1H5RTT6"/>